<dbReference type="AlphaFoldDB" id="A0AAD2K556"/>
<comment type="caution">
    <text evidence="2">The sequence shown here is derived from an EMBL/GenBank/DDBJ whole genome shotgun (WGS) entry which is preliminary data.</text>
</comment>
<reference evidence="2" key="1">
    <citation type="submission" date="2023-11" db="EMBL/GenBank/DDBJ databases">
        <authorList>
            <person name="De Vega J J."/>
            <person name="De Vega J J."/>
        </authorList>
    </citation>
    <scope>NUCLEOTIDE SEQUENCE</scope>
</reference>
<proteinExistence type="predicted"/>
<feature type="region of interest" description="Disordered" evidence="1">
    <location>
        <begin position="124"/>
        <end position="158"/>
    </location>
</feature>
<accession>A0AAD2K556</accession>
<evidence type="ECO:0000313" key="3">
    <source>
        <dbReference type="Proteomes" id="UP001295794"/>
    </source>
</evidence>
<name>A0AAD2K556_9AGAR</name>
<evidence type="ECO:0000313" key="2">
    <source>
        <dbReference type="EMBL" id="CAK5279355.1"/>
    </source>
</evidence>
<gene>
    <name evidence="2" type="ORF">MYCIT1_LOCUS29358</name>
</gene>
<protein>
    <submittedName>
        <fullName evidence="2">Uncharacterized protein</fullName>
    </submittedName>
</protein>
<dbReference type="Proteomes" id="UP001295794">
    <property type="component" value="Unassembled WGS sequence"/>
</dbReference>
<keyword evidence="3" id="KW-1185">Reference proteome</keyword>
<sequence length="238" mass="26184">MLLRSTLESSSSRSDSASASAARQHVFDYASDALQSAVGLRDPSRRDQFAAVKERLAGIADECFDFAPGVGAQPGNLDRFVHESVRAFPDLLGKCEREIELLHHLQRYGACYLMCKSAGDDAAARRTQDKKNSRTGPPLTIRVPKPSRENQRAPDGPDFGRATIEKFLAECQPSMLHLLANFEQAKITGAAHLQRLVLKSRDEAAIRPYLRKLKVAESELEVEALVGGLQGRLELADK</sequence>
<evidence type="ECO:0000256" key="1">
    <source>
        <dbReference type="SAM" id="MobiDB-lite"/>
    </source>
</evidence>
<dbReference type="EMBL" id="CAVNYO010000436">
    <property type="protein sequence ID" value="CAK5279355.1"/>
    <property type="molecule type" value="Genomic_DNA"/>
</dbReference>
<organism evidence="2 3">
    <name type="scientific">Mycena citricolor</name>
    <dbReference type="NCBI Taxonomy" id="2018698"/>
    <lineage>
        <taxon>Eukaryota</taxon>
        <taxon>Fungi</taxon>
        <taxon>Dikarya</taxon>
        <taxon>Basidiomycota</taxon>
        <taxon>Agaricomycotina</taxon>
        <taxon>Agaricomycetes</taxon>
        <taxon>Agaricomycetidae</taxon>
        <taxon>Agaricales</taxon>
        <taxon>Marasmiineae</taxon>
        <taxon>Mycenaceae</taxon>
        <taxon>Mycena</taxon>
    </lineage>
</organism>